<dbReference type="PANTHER" id="PTHR30250">
    <property type="entry name" value="PST FAMILY PREDICTED COLANIC ACID TRANSPORTER"/>
    <property type="match status" value="1"/>
</dbReference>
<protein>
    <submittedName>
        <fullName evidence="7">Oligosaccharide flippase family protein</fullName>
    </submittedName>
</protein>
<evidence type="ECO:0000256" key="6">
    <source>
        <dbReference type="SAM" id="Phobius"/>
    </source>
</evidence>
<feature type="transmembrane region" description="Helical" evidence="6">
    <location>
        <begin position="221"/>
        <end position="238"/>
    </location>
</feature>
<evidence type="ECO:0000256" key="5">
    <source>
        <dbReference type="ARBA" id="ARBA00023136"/>
    </source>
</evidence>
<comment type="subcellular location">
    <subcellularLocation>
        <location evidence="1">Cell membrane</location>
        <topology evidence="1">Multi-pass membrane protein</topology>
    </subcellularLocation>
</comment>
<feature type="transmembrane region" description="Helical" evidence="6">
    <location>
        <begin position="365"/>
        <end position="387"/>
    </location>
</feature>
<evidence type="ECO:0000313" key="7">
    <source>
        <dbReference type="EMBL" id="MBM9467870.1"/>
    </source>
</evidence>
<evidence type="ECO:0000256" key="1">
    <source>
        <dbReference type="ARBA" id="ARBA00004651"/>
    </source>
</evidence>
<keyword evidence="8" id="KW-1185">Reference proteome</keyword>
<feature type="transmembrane region" description="Helical" evidence="6">
    <location>
        <begin position="151"/>
        <end position="174"/>
    </location>
</feature>
<feature type="transmembrane region" description="Helical" evidence="6">
    <location>
        <begin position="49"/>
        <end position="67"/>
    </location>
</feature>
<dbReference type="Proteomes" id="UP000663792">
    <property type="component" value="Unassembled WGS sequence"/>
</dbReference>
<gene>
    <name evidence="7" type="ORF">JL106_11305</name>
</gene>
<proteinExistence type="predicted"/>
<keyword evidence="5 6" id="KW-0472">Membrane</keyword>
<comment type="caution">
    <text evidence="7">The sequence shown here is derived from an EMBL/GenBank/DDBJ whole genome shotgun (WGS) entry which is preliminary data.</text>
</comment>
<feature type="transmembrane region" description="Helical" evidence="6">
    <location>
        <begin position="180"/>
        <end position="201"/>
    </location>
</feature>
<feature type="transmembrane region" description="Helical" evidence="6">
    <location>
        <begin position="121"/>
        <end position="144"/>
    </location>
</feature>
<name>A0A938YHF6_9ACTN</name>
<reference evidence="7" key="1">
    <citation type="submission" date="2021-01" db="EMBL/GenBank/DDBJ databases">
        <title>YIM 132084 draft genome.</title>
        <authorList>
            <person name="An D."/>
        </authorList>
    </citation>
    <scope>NUCLEOTIDE SEQUENCE</scope>
    <source>
        <strain evidence="7">YIM 132084</strain>
    </source>
</reference>
<evidence type="ECO:0000256" key="3">
    <source>
        <dbReference type="ARBA" id="ARBA00022692"/>
    </source>
</evidence>
<feature type="transmembrane region" description="Helical" evidence="6">
    <location>
        <begin position="87"/>
        <end position="109"/>
    </location>
</feature>
<dbReference type="PANTHER" id="PTHR30250:SF11">
    <property type="entry name" value="O-ANTIGEN TRANSPORTER-RELATED"/>
    <property type="match status" value="1"/>
</dbReference>
<dbReference type="RefSeq" id="WP_205260833.1">
    <property type="nucleotide sequence ID" value="NZ_JAERWK010000014.1"/>
</dbReference>
<dbReference type="InterPro" id="IPR002797">
    <property type="entry name" value="Polysacc_synth"/>
</dbReference>
<feature type="transmembrane region" description="Helical" evidence="6">
    <location>
        <begin position="12"/>
        <end position="37"/>
    </location>
</feature>
<feature type="transmembrane region" description="Helical" evidence="6">
    <location>
        <begin position="299"/>
        <end position="319"/>
    </location>
</feature>
<evidence type="ECO:0000256" key="2">
    <source>
        <dbReference type="ARBA" id="ARBA00022475"/>
    </source>
</evidence>
<dbReference type="Pfam" id="PF01943">
    <property type="entry name" value="Polysacc_synt"/>
    <property type="match status" value="1"/>
</dbReference>
<feature type="transmembrane region" description="Helical" evidence="6">
    <location>
        <begin position="423"/>
        <end position="442"/>
    </location>
</feature>
<keyword evidence="3 6" id="KW-0812">Transmembrane</keyword>
<feature type="transmembrane region" description="Helical" evidence="6">
    <location>
        <begin position="448"/>
        <end position="466"/>
    </location>
</feature>
<dbReference type="GO" id="GO:0005886">
    <property type="term" value="C:plasma membrane"/>
    <property type="evidence" value="ECO:0007669"/>
    <property type="project" value="UniProtKB-SubCell"/>
</dbReference>
<organism evidence="7 8">
    <name type="scientific">Nakamurella leprariae</name>
    <dbReference type="NCBI Taxonomy" id="2803911"/>
    <lineage>
        <taxon>Bacteria</taxon>
        <taxon>Bacillati</taxon>
        <taxon>Actinomycetota</taxon>
        <taxon>Actinomycetes</taxon>
        <taxon>Nakamurellales</taxon>
        <taxon>Nakamurellaceae</taxon>
        <taxon>Nakamurella</taxon>
    </lineage>
</organism>
<sequence>MEKAERPAGSSLFGRDLLYVVVWSLQLVTSTLISPVLAHLLGPAQFGEVATVISLYQVFVVLAVVGFDRAIPVQRAEDSDDGRARGLLAIGLVIAGVLSALVGLTSPLWASAVGLGSDPWLAWAMVLWAGPASVVQLMCALLLAQDRLKAFSLLSSFTAVGGQVLGILFVLLLGSDSGGAGRYLTGLVISAFAALAVGIWLTRPRLGSLTDLPLARRTLRLGIPVMFGSLSLFVVNAADRVMVGRLLDLDEVGRYQVAYTVGSIAVLLLSSVGQTWTARIAEERDPQARRLLMGWSRDILYRLMVPVTLGLVLGAPLVLRIVAPASFDPGGLVPTTVLVAVCGFVTTAIGATNRSLLIGRRAGPLAVSAWASLVVHVVVALVAIPLIGILGTAVAVLVGWLVQAALQRWANRGLGALPATPRPVLLSVGAVLVVALVCALLPQPPLLNGIRFGVAVACVPWFLLVLRRAQRAEPPGRPADPRGGSGD</sequence>
<keyword evidence="4 6" id="KW-1133">Transmembrane helix</keyword>
<keyword evidence="2" id="KW-1003">Cell membrane</keyword>
<feature type="transmembrane region" description="Helical" evidence="6">
    <location>
        <begin position="258"/>
        <end position="278"/>
    </location>
</feature>
<accession>A0A938YHF6</accession>
<dbReference type="InterPro" id="IPR050833">
    <property type="entry name" value="Poly_Biosynth_Transport"/>
</dbReference>
<evidence type="ECO:0000313" key="8">
    <source>
        <dbReference type="Proteomes" id="UP000663792"/>
    </source>
</evidence>
<evidence type="ECO:0000256" key="4">
    <source>
        <dbReference type="ARBA" id="ARBA00022989"/>
    </source>
</evidence>
<feature type="transmembrane region" description="Helical" evidence="6">
    <location>
        <begin position="331"/>
        <end position="353"/>
    </location>
</feature>
<dbReference type="AlphaFoldDB" id="A0A938YHF6"/>
<dbReference type="EMBL" id="JAERWK010000014">
    <property type="protein sequence ID" value="MBM9467870.1"/>
    <property type="molecule type" value="Genomic_DNA"/>
</dbReference>